<keyword evidence="1" id="KW-0812">Transmembrane</keyword>
<evidence type="ECO:0000313" key="2">
    <source>
        <dbReference type="EMBL" id="KJL28783.1"/>
    </source>
</evidence>
<sequence>MELQDWLDTVLEYLKVIAWPVTVIGLLVFFRSEIRKLVGRIRRFKGMGVEADLAEEMSEVAAESEKIPELQTDLGAALIRQQPQPAASLLGRMLIAWSELELEARAAAVRQRMAHGGTNLGVLFGQLRKDGLVSVETEDTARRMQEIRNQIVHRASGLLVDPSFVEHFEEATNNLAIVLRAIPEVESTV</sequence>
<gene>
    <name evidence="2" type="ORF">RS83_02264</name>
</gene>
<organism evidence="2 3">
    <name type="scientific">Microbacterium oxydans</name>
    <dbReference type="NCBI Taxonomy" id="82380"/>
    <lineage>
        <taxon>Bacteria</taxon>
        <taxon>Bacillati</taxon>
        <taxon>Actinomycetota</taxon>
        <taxon>Actinomycetes</taxon>
        <taxon>Micrococcales</taxon>
        <taxon>Microbacteriaceae</taxon>
        <taxon>Microbacterium</taxon>
    </lineage>
</organism>
<dbReference type="RefSeq" id="WP_045279619.1">
    <property type="nucleotide sequence ID" value="NZ_JYIW01000025.1"/>
</dbReference>
<evidence type="ECO:0000256" key="1">
    <source>
        <dbReference type="SAM" id="Phobius"/>
    </source>
</evidence>
<dbReference type="Proteomes" id="UP000033640">
    <property type="component" value="Unassembled WGS sequence"/>
</dbReference>
<dbReference type="AlphaFoldDB" id="A0A0F0L6L7"/>
<keyword evidence="1" id="KW-1133">Transmembrane helix</keyword>
<keyword evidence="1" id="KW-0472">Membrane</keyword>
<feature type="transmembrane region" description="Helical" evidence="1">
    <location>
        <begin position="16"/>
        <end position="34"/>
    </location>
</feature>
<dbReference type="PATRIC" id="fig|82380.11.peg.2299"/>
<reference evidence="2 3" key="1">
    <citation type="submission" date="2015-02" db="EMBL/GenBank/DDBJ databases">
        <title>Draft genome sequences of ten Microbacterium spp. with emphasis on heavy metal contaminated environments.</title>
        <authorList>
            <person name="Corretto E."/>
        </authorList>
    </citation>
    <scope>NUCLEOTIDE SEQUENCE [LARGE SCALE GENOMIC DNA]</scope>
    <source>
        <strain evidence="2 3">BEL4b</strain>
    </source>
</reference>
<proteinExistence type="predicted"/>
<dbReference type="EMBL" id="JYIW01000025">
    <property type="protein sequence ID" value="KJL28783.1"/>
    <property type="molecule type" value="Genomic_DNA"/>
</dbReference>
<evidence type="ECO:0000313" key="3">
    <source>
        <dbReference type="Proteomes" id="UP000033640"/>
    </source>
</evidence>
<accession>A0A0F0L6L7</accession>
<comment type="caution">
    <text evidence="2">The sequence shown here is derived from an EMBL/GenBank/DDBJ whole genome shotgun (WGS) entry which is preliminary data.</text>
</comment>
<protein>
    <recommendedName>
        <fullName evidence="4">DUF4145 domain-containing protein</fullName>
    </recommendedName>
</protein>
<evidence type="ECO:0008006" key="4">
    <source>
        <dbReference type="Google" id="ProtNLM"/>
    </source>
</evidence>
<name>A0A0F0L6L7_9MICO</name>